<name>A0A7J5E329_NOCSI</name>
<organism evidence="1 2">
    <name type="scientific">Nocardioides simplex</name>
    <name type="common">Arthrobacter simplex</name>
    <dbReference type="NCBI Taxonomy" id="2045"/>
    <lineage>
        <taxon>Bacteria</taxon>
        <taxon>Bacillati</taxon>
        <taxon>Actinomycetota</taxon>
        <taxon>Actinomycetes</taxon>
        <taxon>Propionibacteriales</taxon>
        <taxon>Nocardioidaceae</taxon>
        <taxon>Pimelobacter</taxon>
    </lineage>
</organism>
<gene>
    <name evidence="1" type="ORF">F9L07_13015</name>
</gene>
<comment type="caution">
    <text evidence="1">The sequence shown here is derived from an EMBL/GenBank/DDBJ whole genome shotgun (WGS) entry which is preliminary data.</text>
</comment>
<evidence type="ECO:0000313" key="1">
    <source>
        <dbReference type="EMBL" id="KAB2812661.1"/>
    </source>
</evidence>
<reference evidence="1 2" key="1">
    <citation type="submission" date="2019-09" db="EMBL/GenBank/DDBJ databases">
        <title>Pimelobacter sp. isolated from Paulinella.</title>
        <authorList>
            <person name="Jeong S.E."/>
        </authorList>
    </citation>
    <scope>NUCLEOTIDE SEQUENCE [LARGE SCALE GENOMIC DNA]</scope>
    <source>
        <strain evidence="1 2">Pch-N</strain>
    </source>
</reference>
<sequence>MVGTSGAKLVVSPSLTEMVCENFTIAGAVDRPGVLRAHSEPAADVDTFAANRCWAPQWGYVQHDQVGTWKIQVTGDPVGTTWPVVVTDVLFRLAGHTVDCNYDTGGAIGGTFDTATQVFVPTSSSLTLRDVTGSDCATLDLQSGDPVSLTGTWTNVPTAGDGPLSFSH</sequence>
<dbReference type="AlphaFoldDB" id="A0A7J5E329"/>
<accession>A0A7J5E329</accession>
<evidence type="ECO:0000313" key="2">
    <source>
        <dbReference type="Proteomes" id="UP000449906"/>
    </source>
</evidence>
<dbReference type="EMBL" id="WBVM01000001">
    <property type="protein sequence ID" value="KAB2812661.1"/>
    <property type="molecule type" value="Genomic_DNA"/>
</dbReference>
<dbReference type="Proteomes" id="UP000449906">
    <property type="component" value="Unassembled WGS sequence"/>
</dbReference>
<proteinExistence type="predicted"/>
<dbReference type="RefSeq" id="WP_151580006.1">
    <property type="nucleotide sequence ID" value="NZ_WBVM01000001.1"/>
</dbReference>
<protein>
    <submittedName>
        <fullName evidence="1">Uncharacterized protein</fullName>
    </submittedName>
</protein>